<protein>
    <submittedName>
        <fullName evidence="3">Uncharacterized protein</fullName>
    </submittedName>
</protein>
<evidence type="ECO:0000313" key="2">
    <source>
        <dbReference type="Proteomes" id="UP000887565"/>
    </source>
</evidence>
<sequence length="71" mass="8023">MQTAELESNAVGLSAEDESQDGRLNKDMTELSKEEQQQEQSVPATELMRAQTALNSGPNVHWRKFCGWRTK</sequence>
<keyword evidence="2" id="KW-1185">Reference proteome</keyword>
<organism evidence="2 3">
    <name type="scientific">Romanomermis culicivorax</name>
    <name type="common">Nematode worm</name>
    <dbReference type="NCBI Taxonomy" id="13658"/>
    <lineage>
        <taxon>Eukaryota</taxon>
        <taxon>Metazoa</taxon>
        <taxon>Ecdysozoa</taxon>
        <taxon>Nematoda</taxon>
        <taxon>Enoplea</taxon>
        <taxon>Dorylaimia</taxon>
        <taxon>Mermithida</taxon>
        <taxon>Mermithoidea</taxon>
        <taxon>Mermithidae</taxon>
        <taxon>Romanomermis</taxon>
    </lineage>
</organism>
<proteinExistence type="predicted"/>
<name>A0A915IQK3_ROMCU</name>
<reference evidence="3" key="1">
    <citation type="submission" date="2022-11" db="UniProtKB">
        <authorList>
            <consortium name="WormBaseParasite"/>
        </authorList>
    </citation>
    <scope>IDENTIFICATION</scope>
</reference>
<evidence type="ECO:0000256" key="1">
    <source>
        <dbReference type="SAM" id="MobiDB-lite"/>
    </source>
</evidence>
<feature type="compositionally biased region" description="Basic and acidic residues" evidence="1">
    <location>
        <begin position="20"/>
        <end position="36"/>
    </location>
</feature>
<accession>A0A915IQK3</accession>
<evidence type="ECO:0000313" key="3">
    <source>
        <dbReference type="WBParaSite" id="nRc.2.0.1.t16282-RA"/>
    </source>
</evidence>
<dbReference type="WBParaSite" id="nRc.2.0.1.t16282-RA">
    <property type="protein sequence ID" value="nRc.2.0.1.t16282-RA"/>
    <property type="gene ID" value="nRc.2.0.1.g16282"/>
</dbReference>
<dbReference type="AlphaFoldDB" id="A0A915IQK3"/>
<dbReference type="Proteomes" id="UP000887565">
    <property type="component" value="Unplaced"/>
</dbReference>
<feature type="region of interest" description="Disordered" evidence="1">
    <location>
        <begin position="1"/>
        <end position="44"/>
    </location>
</feature>